<dbReference type="OrthoDB" id="535916at2759"/>
<dbReference type="Proteomes" id="UP000230069">
    <property type="component" value="Unassembled WGS sequence"/>
</dbReference>
<protein>
    <submittedName>
        <fullName evidence="1">Uncharacterized protein</fullName>
    </submittedName>
</protein>
<gene>
    <name evidence="1" type="ORF">AQUCO_01600342v1</name>
</gene>
<dbReference type="PANTHER" id="PTHR15852">
    <property type="entry name" value="PLASTID TRANSCRIPTIONALLY ACTIVE PROTEIN"/>
    <property type="match status" value="1"/>
</dbReference>
<dbReference type="InterPro" id="IPR036410">
    <property type="entry name" value="HSP_DnaJ_Cys-rich_dom_sf"/>
</dbReference>
<accession>A0A2G5DRY9</accession>
<evidence type="ECO:0000313" key="1">
    <source>
        <dbReference type="EMBL" id="PIA46007.1"/>
    </source>
</evidence>
<evidence type="ECO:0000313" key="2">
    <source>
        <dbReference type="Proteomes" id="UP000230069"/>
    </source>
</evidence>
<organism evidence="1 2">
    <name type="scientific">Aquilegia coerulea</name>
    <name type="common">Rocky mountain columbine</name>
    <dbReference type="NCBI Taxonomy" id="218851"/>
    <lineage>
        <taxon>Eukaryota</taxon>
        <taxon>Viridiplantae</taxon>
        <taxon>Streptophyta</taxon>
        <taxon>Embryophyta</taxon>
        <taxon>Tracheophyta</taxon>
        <taxon>Spermatophyta</taxon>
        <taxon>Magnoliopsida</taxon>
        <taxon>Ranunculales</taxon>
        <taxon>Ranunculaceae</taxon>
        <taxon>Thalictroideae</taxon>
        <taxon>Aquilegia</taxon>
    </lineage>
</organism>
<reference evidence="1 2" key="1">
    <citation type="submission" date="2017-09" db="EMBL/GenBank/DDBJ databases">
        <title>WGS assembly of Aquilegia coerulea Goldsmith.</title>
        <authorList>
            <person name="Hodges S."/>
            <person name="Kramer E."/>
            <person name="Nordborg M."/>
            <person name="Tomkins J."/>
            <person name="Borevitz J."/>
            <person name="Derieg N."/>
            <person name="Yan J."/>
            <person name="Mihaltcheva S."/>
            <person name="Hayes R.D."/>
            <person name="Rokhsar D."/>
        </authorList>
    </citation>
    <scope>NUCLEOTIDE SEQUENCE [LARGE SCALE GENOMIC DNA]</scope>
    <source>
        <strain evidence="2">cv. Goldsmith</strain>
    </source>
</reference>
<dbReference type="EMBL" id="KZ305033">
    <property type="protein sequence ID" value="PIA46007.1"/>
    <property type="molecule type" value="Genomic_DNA"/>
</dbReference>
<feature type="non-terminal residue" evidence="1">
    <location>
        <position position="1"/>
    </location>
</feature>
<dbReference type="SUPFAM" id="SSF57938">
    <property type="entry name" value="DnaJ/Hsp40 cysteine-rich domain"/>
    <property type="match status" value="1"/>
</dbReference>
<sequence length="192" mass="21175">KINQNDHFHLTFFTCRVSEKEHKTNLSSSSSFLEIEMWSCVCSSSAPVILSRIPSRRGKINGIEPCSSSSCYSFYCIIIGDKRRTSLRVCGGVRASMVDSSSSNFIKRMEQSWLISQQPTPIGCSSCNSNGHVECKWCQGTGFFILGDDMLCQVPSRNTRCLICAGEGSNCCSDCKGTGFRAKWLGDPPLPK</sequence>
<dbReference type="AlphaFoldDB" id="A0A2G5DRY9"/>
<proteinExistence type="predicted"/>
<name>A0A2G5DRY9_AQUCA</name>
<keyword evidence="2" id="KW-1185">Reference proteome</keyword>
<dbReference type="PANTHER" id="PTHR15852:SF66">
    <property type="entry name" value="OS09G0423700 PROTEIN"/>
    <property type="match status" value="1"/>
</dbReference>